<evidence type="ECO:0000256" key="5">
    <source>
        <dbReference type="SAM" id="MobiDB-lite"/>
    </source>
</evidence>
<dbReference type="PANTHER" id="PTHR43179:SF12">
    <property type="entry name" value="GALACTOFURANOSYLTRANSFERASE GLFT2"/>
    <property type="match status" value="1"/>
</dbReference>
<feature type="compositionally biased region" description="Low complexity" evidence="5">
    <location>
        <begin position="14"/>
        <end position="32"/>
    </location>
</feature>
<dbReference type="EMBL" id="VSSB01000001">
    <property type="protein sequence ID" value="TYL53649.1"/>
    <property type="molecule type" value="Genomic_DNA"/>
</dbReference>
<name>A0A5S4V6H9_9MICO</name>
<dbReference type="InterPro" id="IPR029044">
    <property type="entry name" value="Nucleotide-diphossugar_trans"/>
</dbReference>
<evidence type="ECO:0000256" key="4">
    <source>
        <dbReference type="ARBA" id="ARBA00022679"/>
    </source>
</evidence>
<sequence length="376" mass="40811">MRGHAGRGHSTCDGWSTPTSGSTTTGSLDAGGAIAAEPPARIHRARAEETQMTRPTVSVVIATYQRATFVEECLAHLERQTVRPVRTIVVDASPDTATRDVVARHAGVEYRRNERGIGTTATSRAIGVADLEEDVVAFLDDDAFAQPDCLEELLKPYDDQAVAAVGGRALNDQPGEDREGLGQIGLLLPDGRLTGFFAADPGRVLDVDHMLGANMSVRMSVVRELGGIRDLYPGTCLREETDIALRMRRAGMRIVYTPFAVVRHVAGVYAKGRRFDARYRYFGARNHVVLLATTLGYRDPHFRSWMRTAARQIGRNVIDGVRSIGDPERPDLRSKARGLAGGGWRAVVDTAGTAAGVVASARDVSRLRRASRGPER</sequence>
<dbReference type="AlphaFoldDB" id="A0A5S4V6H9"/>
<dbReference type="InterPro" id="IPR001173">
    <property type="entry name" value="Glyco_trans_2-like"/>
</dbReference>
<evidence type="ECO:0000256" key="1">
    <source>
        <dbReference type="ARBA" id="ARBA00004776"/>
    </source>
</evidence>
<evidence type="ECO:0000256" key="2">
    <source>
        <dbReference type="ARBA" id="ARBA00006739"/>
    </source>
</evidence>
<protein>
    <submittedName>
        <fullName evidence="7">Glycosyltransferase family 2 protein</fullName>
    </submittedName>
</protein>
<evidence type="ECO:0000313" key="7">
    <source>
        <dbReference type="EMBL" id="TYL53649.1"/>
    </source>
</evidence>
<evidence type="ECO:0000259" key="6">
    <source>
        <dbReference type="Pfam" id="PF00535"/>
    </source>
</evidence>
<gene>
    <name evidence="7" type="ORF">FYC51_08335</name>
</gene>
<accession>A0A5S4V6H9</accession>
<reference evidence="7 8" key="1">
    <citation type="submission" date="2019-08" db="EMBL/GenBank/DDBJ databases">
        <authorList>
            <person name="Hu J."/>
        </authorList>
    </citation>
    <scope>NUCLEOTIDE SEQUENCE [LARGE SCALE GENOMIC DNA]</scope>
    <source>
        <strain evidence="7 8">NEAU-184</strain>
    </source>
</reference>
<keyword evidence="8" id="KW-1185">Reference proteome</keyword>
<comment type="pathway">
    <text evidence="1">Cell wall biogenesis; cell wall polysaccharide biosynthesis.</text>
</comment>
<keyword evidence="3" id="KW-0328">Glycosyltransferase</keyword>
<feature type="domain" description="Glycosyltransferase 2-like" evidence="6">
    <location>
        <begin position="58"/>
        <end position="190"/>
    </location>
</feature>
<feature type="region of interest" description="Disordered" evidence="5">
    <location>
        <begin position="1"/>
        <end position="32"/>
    </location>
</feature>
<dbReference type="GO" id="GO:0016757">
    <property type="term" value="F:glycosyltransferase activity"/>
    <property type="evidence" value="ECO:0007669"/>
    <property type="project" value="UniProtKB-KW"/>
</dbReference>
<proteinExistence type="inferred from homology"/>
<keyword evidence="4 7" id="KW-0808">Transferase</keyword>
<dbReference type="SUPFAM" id="SSF53448">
    <property type="entry name" value="Nucleotide-diphospho-sugar transferases"/>
    <property type="match status" value="1"/>
</dbReference>
<dbReference type="Pfam" id="PF00535">
    <property type="entry name" value="Glycos_transf_2"/>
    <property type="match status" value="1"/>
</dbReference>
<evidence type="ECO:0000313" key="8">
    <source>
        <dbReference type="Proteomes" id="UP000325243"/>
    </source>
</evidence>
<dbReference type="PANTHER" id="PTHR43179">
    <property type="entry name" value="RHAMNOSYLTRANSFERASE WBBL"/>
    <property type="match status" value="1"/>
</dbReference>
<comment type="similarity">
    <text evidence="2">Belongs to the glycosyltransferase 2 family.</text>
</comment>
<dbReference type="Proteomes" id="UP000325243">
    <property type="component" value="Unassembled WGS sequence"/>
</dbReference>
<comment type="caution">
    <text evidence="7">The sequence shown here is derived from an EMBL/GenBank/DDBJ whole genome shotgun (WGS) entry which is preliminary data.</text>
</comment>
<evidence type="ECO:0000256" key="3">
    <source>
        <dbReference type="ARBA" id="ARBA00022676"/>
    </source>
</evidence>
<dbReference type="Gene3D" id="3.90.550.10">
    <property type="entry name" value="Spore Coat Polysaccharide Biosynthesis Protein SpsA, Chain A"/>
    <property type="match status" value="1"/>
</dbReference>
<organism evidence="7 8">
    <name type="scientific">Agromyces mariniharenae</name>
    <dbReference type="NCBI Taxonomy" id="2604423"/>
    <lineage>
        <taxon>Bacteria</taxon>
        <taxon>Bacillati</taxon>
        <taxon>Actinomycetota</taxon>
        <taxon>Actinomycetes</taxon>
        <taxon>Micrococcales</taxon>
        <taxon>Microbacteriaceae</taxon>
        <taxon>Agromyces</taxon>
    </lineage>
</organism>